<dbReference type="EMBL" id="FOFZ01000002">
    <property type="protein sequence ID" value="SEQ45851.1"/>
    <property type="molecule type" value="Genomic_DNA"/>
</dbReference>
<sequence length="483" mass="55088">MYTFSSKLKTFSFILMALGLLGIGYGFLTAPKDIQEVEKILAADSHGGHVEVKHEVSSESVAAHAVVADHKEVDLAVEGTEATTALEGHNEVAAATETHVAVVDNHNEVNEAAEHEEHLTHVLHQMQNKPWAALYVACIFFLLISMGVLAFYAIQQVASAGWSPVLFRVMQGITAYLPWGSVIFFVFLILCGLHFNHLFIWLDPEVVAHDKLIATKTGYLNFPFWIARAAIFLIGWNLYRYYSAKNCLAQDESNDDSFYKKNFNISAGFLVFFIVTESIMSWDWIMSIDPHWFSTLFGWYVFASFFVSGITMIAMVTLYLKSKGYLEHVNTSHIHDLAKFMFGFSVFWTYLWFSQFMLIWYANIPEEITYFITRIELYNLPFFGAVVMNFVFPILILVNTDFKRITWILVMAGVVILAGHYIDFFNMIMPGTVGDSWFIGISEIASVLFFMGLFIYVVFTALAKSPLLPKRNPYIEESKHFHY</sequence>
<evidence type="ECO:0000256" key="1">
    <source>
        <dbReference type="SAM" id="Phobius"/>
    </source>
</evidence>
<feature type="transmembrane region" description="Helical" evidence="1">
    <location>
        <begin position="297"/>
        <end position="320"/>
    </location>
</feature>
<evidence type="ECO:0000313" key="2">
    <source>
        <dbReference type="EMBL" id="SEQ45851.1"/>
    </source>
</evidence>
<protein>
    <submittedName>
        <fullName evidence="2">Quinol:cytochrome c oxidoreductase quinone-binding subunit 2</fullName>
    </submittedName>
</protein>
<keyword evidence="1" id="KW-1133">Transmembrane helix</keyword>
<gene>
    <name evidence="2" type="ORF">SAMN05444355_102406</name>
</gene>
<keyword evidence="3" id="KW-1185">Reference proteome</keyword>
<evidence type="ECO:0000313" key="3">
    <source>
        <dbReference type="Proteomes" id="UP000183658"/>
    </source>
</evidence>
<feature type="transmembrane region" description="Helical" evidence="1">
    <location>
        <begin position="437"/>
        <end position="462"/>
    </location>
</feature>
<dbReference type="OrthoDB" id="140980at2"/>
<dbReference type="AlphaFoldDB" id="A0A1H9G6Y2"/>
<feature type="transmembrane region" description="Helical" evidence="1">
    <location>
        <begin position="263"/>
        <end position="285"/>
    </location>
</feature>
<dbReference type="PANTHER" id="PTHR43044">
    <property type="match status" value="1"/>
</dbReference>
<organism evidence="2 3">
    <name type="scientific">Flavobacterium frigoris</name>
    <dbReference type="NCBI Taxonomy" id="229204"/>
    <lineage>
        <taxon>Bacteria</taxon>
        <taxon>Pseudomonadati</taxon>
        <taxon>Bacteroidota</taxon>
        <taxon>Flavobacteriia</taxon>
        <taxon>Flavobacteriales</taxon>
        <taxon>Flavobacteriaceae</taxon>
        <taxon>Flavobacterium</taxon>
    </lineage>
</organism>
<accession>A0A1H9G6Y2</accession>
<feature type="transmembrane region" description="Helical" evidence="1">
    <location>
        <begin position="222"/>
        <end position="242"/>
    </location>
</feature>
<feature type="transmembrane region" description="Helical" evidence="1">
    <location>
        <begin position="340"/>
        <end position="360"/>
    </location>
</feature>
<proteinExistence type="predicted"/>
<dbReference type="PANTHER" id="PTHR43044:SF1">
    <property type="entry name" value="QUINOL:CYTOCHROME C OXIDOREDUCTASE QUINONE-BINDING SUBUNIT 2"/>
    <property type="match status" value="1"/>
</dbReference>
<feature type="transmembrane region" description="Helical" evidence="1">
    <location>
        <begin position="380"/>
        <end position="398"/>
    </location>
</feature>
<reference evidence="3" key="1">
    <citation type="submission" date="2016-10" db="EMBL/GenBank/DDBJ databases">
        <authorList>
            <person name="Varghese N."/>
            <person name="Submissions S."/>
        </authorList>
    </citation>
    <scope>NUCLEOTIDE SEQUENCE [LARGE SCALE GENOMIC DNA]</scope>
    <source>
        <strain evidence="3">DSM 15719</strain>
    </source>
</reference>
<keyword evidence="1" id="KW-0812">Transmembrane</keyword>
<dbReference type="Proteomes" id="UP000183658">
    <property type="component" value="Unassembled WGS sequence"/>
</dbReference>
<feature type="transmembrane region" description="Helical" evidence="1">
    <location>
        <begin position="131"/>
        <end position="154"/>
    </location>
</feature>
<dbReference type="RefSeq" id="WP_074721825.1">
    <property type="nucleotide sequence ID" value="NZ_CBCRVS010000001.1"/>
</dbReference>
<feature type="transmembrane region" description="Helical" evidence="1">
    <location>
        <begin position="175"/>
        <end position="202"/>
    </location>
</feature>
<keyword evidence="1" id="KW-0472">Membrane</keyword>
<feature type="transmembrane region" description="Helical" evidence="1">
    <location>
        <begin position="405"/>
        <end position="422"/>
    </location>
</feature>
<name>A0A1H9G6Y2_FLAFI</name>